<dbReference type="InterPro" id="IPR025715">
    <property type="entry name" value="FoP_C"/>
</dbReference>
<evidence type="ECO:0000259" key="5">
    <source>
        <dbReference type="Pfam" id="PF13865"/>
    </source>
</evidence>
<feature type="region of interest" description="Disordered" evidence="4">
    <location>
        <begin position="204"/>
        <end position="247"/>
    </location>
</feature>
<proteinExistence type="inferred from homology"/>
<evidence type="ECO:0000256" key="4">
    <source>
        <dbReference type="SAM" id="MobiDB-lite"/>
    </source>
</evidence>
<feature type="compositionally biased region" description="Polar residues" evidence="4">
    <location>
        <begin position="204"/>
        <end position="213"/>
    </location>
</feature>
<feature type="domain" description="Chromatin target of PRMT1 protein C-terminal" evidence="5">
    <location>
        <begin position="461"/>
        <end position="506"/>
    </location>
</feature>
<feature type="region of interest" description="Disordered" evidence="4">
    <location>
        <begin position="432"/>
        <end position="452"/>
    </location>
</feature>
<protein>
    <recommendedName>
        <fullName evidence="2">Nuclear cap-binding protein subunit 3</fullName>
    </recommendedName>
</protein>
<name>A0AAV6UKV9_9ARAC</name>
<comment type="similarity">
    <text evidence="1">Belongs to the NCBP3 family.</text>
</comment>
<evidence type="ECO:0000256" key="1">
    <source>
        <dbReference type="ARBA" id="ARBA00006069"/>
    </source>
</evidence>
<dbReference type="GO" id="GO:0000340">
    <property type="term" value="F:RNA 7-methylguanosine cap binding"/>
    <property type="evidence" value="ECO:0007669"/>
    <property type="project" value="InterPro"/>
</dbReference>
<dbReference type="Proteomes" id="UP000827092">
    <property type="component" value="Unassembled WGS sequence"/>
</dbReference>
<dbReference type="GO" id="GO:0005634">
    <property type="term" value="C:nucleus"/>
    <property type="evidence" value="ECO:0007669"/>
    <property type="project" value="TreeGrafter"/>
</dbReference>
<accession>A0AAV6UKV9</accession>
<evidence type="ECO:0000256" key="3">
    <source>
        <dbReference type="ARBA" id="ARBA00022884"/>
    </source>
</evidence>
<keyword evidence="7" id="KW-1185">Reference proteome</keyword>
<organism evidence="6 7">
    <name type="scientific">Oedothorax gibbosus</name>
    <dbReference type="NCBI Taxonomy" id="931172"/>
    <lineage>
        <taxon>Eukaryota</taxon>
        <taxon>Metazoa</taxon>
        <taxon>Ecdysozoa</taxon>
        <taxon>Arthropoda</taxon>
        <taxon>Chelicerata</taxon>
        <taxon>Arachnida</taxon>
        <taxon>Araneae</taxon>
        <taxon>Araneomorphae</taxon>
        <taxon>Entelegynae</taxon>
        <taxon>Araneoidea</taxon>
        <taxon>Linyphiidae</taxon>
        <taxon>Erigoninae</taxon>
        <taxon>Oedothorax</taxon>
    </lineage>
</organism>
<dbReference type="PANTHER" id="PTHR16291">
    <property type="entry name" value="NUCLEAR CAP-BINDING PROTEIN SUBUNIT 3"/>
    <property type="match status" value="1"/>
</dbReference>
<dbReference type="PANTHER" id="PTHR16291:SF0">
    <property type="entry name" value="NUCLEAR CAP-BINDING PROTEIN SUBUNIT 3"/>
    <property type="match status" value="1"/>
</dbReference>
<dbReference type="GO" id="GO:0003729">
    <property type="term" value="F:mRNA binding"/>
    <property type="evidence" value="ECO:0007669"/>
    <property type="project" value="InterPro"/>
</dbReference>
<dbReference type="InterPro" id="IPR019416">
    <property type="entry name" value="NCBP3"/>
</dbReference>
<dbReference type="Pfam" id="PF10309">
    <property type="entry name" value="NCBP3"/>
    <property type="match status" value="1"/>
</dbReference>
<evidence type="ECO:0000313" key="7">
    <source>
        <dbReference type="Proteomes" id="UP000827092"/>
    </source>
</evidence>
<feature type="region of interest" description="Disordered" evidence="4">
    <location>
        <begin position="474"/>
        <end position="618"/>
    </location>
</feature>
<evidence type="ECO:0000256" key="2">
    <source>
        <dbReference type="ARBA" id="ARBA00019876"/>
    </source>
</evidence>
<reference evidence="6 7" key="1">
    <citation type="journal article" date="2022" name="Nat. Ecol. Evol.">
        <title>A masculinizing supergene underlies an exaggerated male reproductive morph in a spider.</title>
        <authorList>
            <person name="Hendrickx F."/>
            <person name="De Corte Z."/>
            <person name="Sonet G."/>
            <person name="Van Belleghem S.M."/>
            <person name="Kostlbacher S."/>
            <person name="Vangestel C."/>
        </authorList>
    </citation>
    <scope>NUCLEOTIDE SEQUENCE [LARGE SCALE GENOMIC DNA]</scope>
    <source>
        <strain evidence="6">W744_W776</strain>
    </source>
</reference>
<comment type="caution">
    <text evidence="6">The sequence shown here is derived from an EMBL/GenBank/DDBJ whole genome shotgun (WGS) entry which is preliminary data.</text>
</comment>
<feature type="compositionally biased region" description="Basic and acidic residues" evidence="4">
    <location>
        <begin position="500"/>
        <end position="539"/>
    </location>
</feature>
<dbReference type="Pfam" id="PF13865">
    <property type="entry name" value="FoP_duplication"/>
    <property type="match status" value="1"/>
</dbReference>
<evidence type="ECO:0000313" key="6">
    <source>
        <dbReference type="EMBL" id="KAG8184857.1"/>
    </source>
</evidence>
<sequence>MAQLFMGKLLPNLNISLDNEADDIIEEGEISDDEDITEDPITIPPITNVEPPEKNVNIVRGWMQTLHAPKIYENKNGGFVTGIDLSSEELMKKLEDRAERFGLQRKEEAPITQNEINALYKSLEIDPANLNSCKLKNIRLDALHMRGVDEMSTNEIFKYFGKYGPASVEWINDYSCNVVWLDEATTARALLGSSQPLKVKKKNTSILISSEPPSENVDKKADTGSISELSDSDEEDEDSRKARYIKSNPEATMDVDAPTIVDEVDCKSIDIPVPPGHWRVGEPHPKAKALLLRFATKDDKKIRGAEKRSQYYQKYGNPNYGGMKGLISKSRKRKMQSAKNREAVDQFNDDSADPKILHTTIIKLHGYAASLKHQPKPGSIYSRLGTKYTKDDLIHLGSKFSSESEEEEDDDIEINCTVPSKFNIWTDLAKSMAKEDRTRPQNEDSSDLESELDSYRNLRAQESRNLKKSADLDSELDSYRGKRSHSSRNLKSADLDSELDSYRAERSQNLKRSDESRMDSYRLDSRQPRNYERSGDSRTRSSRSSRNRLDKGDLRSTLSSMSKRRDTSKEGRYSRRRDEKSFSRRRDPSQEDLRSKLKRLKREDSEPRKYRSPLCLDD</sequence>
<keyword evidence="3" id="KW-0694">RNA-binding</keyword>
<dbReference type="AlphaFoldDB" id="A0AAV6UKV9"/>
<gene>
    <name evidence="6" type="ORF">JTE90_016202</name>
</gene>
<feature type="compositionally biased region" description="Basic and acidic residues" evidence="4">
    <location>
        <begin position="563"/>
        <end position="609"/>
    </location>
</feature>
<feature type="compositionally biased region" description="Basic and acidic residues" evidence="4">
    <location>
        <begin position="432"/>
        <end position="442"/>
    </location>
</feature>
<dbReference type="EMBL" id="JAFNEN010000357">
    <property type="protein sequence ID" value="KAG8184857.1"/>
    <property type="molecule type" value="Genomic_DNA"/>
</dbReference>